<name>A0A975A174_9BACT</name>
<feature type="transmembrane region" description="Helical" evidence="1">
    <location>
        <begin position="7"/>
        <end position="29"/>
    </location>
</feature>
<reference evidence="2" key="1">
    <citation type="submission" date="2021-02" db="EMBL/GenBank/DDBJ databases">
        <title>Fulvivirga sp. S481 isolated from sea water.</title>
        <authorList>
            <person name="Bae S.S."/>
            <person name="Baek K."/>
        </authorList>
    </citation>
    <scope>NUCLEOTIDE SEQUENCE</scope>
    <source>
        <strain evidence="2">S481</strain>
    </source>
</reference>
<dbReference type="Proteomes" id="UP000662783">
    <property type="component" value="Chromosome"/>
</dbReference>
<sequence>MKLGIPNILPLIGFTFFGAISISMSILFFDKVDSATTGSTIFFALFLLMCFGMFGILCYRFKIVVMTDKKLIIIIPFRFQFKTFTFENIKSLKWDLWETFKMGDYRKLSIQTNSGYLTNISDLEFINYDSLEKWLMKKTTLELNLDRKFYNEVQQAKWNKWVNIIVILLVGFFMLLFATGNNFNFIVPLFLAIIIWRLIVKLVQYQQRINESRQRREDWRRKTSR</sequence>
<accession>A0A975A174</accession>
<organism evidence="2 3">
    <name type="scientific">Fulvivirga lutea</name>
    <dbReference type="NCBI Taxonomy" id="2810512"/>
    <lineage>
        <taxon>Bacteria</taxon>
        <taxon>Pseudomonadati</taxon>
        <taxon>Bacteroidota</taxon>
        <taxon>Cytophagia</taxon>
        <taxon>Cytophagales</taxon>
        <taxon>Fulvivirgaceae</taxon>
        <taxon>Fulvivirga</taxon>
    </lineage>
</organism>
<dbReference type="KEGG" id="fuv:JR347_16795"/>
<evidence type="ECO:0000256" key="1">
    <source>
        <dbReference type="SAM" id="Phobius"/>
    </source>
</evidence>
<dbReference type="AlphaFoldDB" id="A0A975A174"/>
<feature type="transmembrane region" description="Helical" evidence="1">
    <location>
        <begin position="185"/>
        <end position="203"/>
    </location>
</feature>
<keyword evidence="1" id="KW-0812">Transmembrane</keyword>
<keyword evidence="3" id="KW-1185">Reference proteome</keyword>
<feature type="transmembrane region" description="Helical" evidence="1">
    <location>
        <begin position="41"/>
        <end position="61"/>
    </location>
</feature>
<gene>
    <name evidence="2" type="ORF">JR347_16795</name>
</gene>
<proteinExistence type="predicted"/>
<dbReference type="RefSeq" id="WP_205721740.1">
    <property type="nucleotide sequence ID" value="NZ_CP070608.1"/>
</dbReference>
<evidence type="ECO:0000313" key="3">
    <source>
        <dbReference type="Proteomes" id="UP000662783"/>
    </source>
</evidence>
<feature type="transmembrane region" description="Helical" evidence="1">
    <location>
        <begin position="161"/>
        <end position="179"/>
    </location>
</feature>
<keyword evidence="1" id="KW-0472">Membrane</keyword>
<evidence type="ECO:0000313" key="2">
    <source>
        <dbReference type="EMBL" id="QSE97227.1"/>
    </source>
</evidence>
<keyword evidence="1" id="KW-1133">Transmembrane helix</keyword>
<protein>
    <submittedName>
        <fullName evidence="2">Uncharacterized protein</fullName>
    </submittedName>
</protein>
<dbReference type="EMBL" id="CP070608">
    <property type="protein sequence ID" value="QSE97227.1"/>
    <property type="molecule type" value="Genomic_DNA"/>
</dbReference>